<dbReference type="Pfam" id="PF24782">
    <property type="entry name" value="WD40_MABP1-WDR62_2nd"/>
    <property type="match status" value="1"/>
</dbReference>
<reference evidence="7 8" key="1">
    <citation type="submission" date="2019-06" db="EMBL/GenBank/DDBJ databases">
        <title>A chromosome-scale genome assembly of the European perch, Perca fluviatilis.</title>
        <authorList>
            <person name="Roques C."/>
            <person name="Zahm M."/>
            <person name="Cabau C."/>
            <person name="Klopp C."/>
            <person name="Bouchez O."/>
            <person name="Donnadieu C."/>
            <person name="Kuhl H."/>
            <person name="Gislard M."/>
            <person name="Guendouz S."/>
            <person name="Journot L."/>
            <person name="Haffray P."/>
            <person name="Bestin A."/>
            <person name="Morvezen R."/>
            <person name="Feron R."/>
            <person name="Wen M."/>
            <person name="Jouanno E."/>
            <person name="Herpin A."/>
            <person name="Schartl M."/>
            <person name="Postlethwait J."/>
            <person name="Schaerlinger B."/>
            <person name="Chardard D."/>
            <person name="Lecocq T."/>
            <person name="Poncet C."/>
            <person name="Jaffrelo L."/>
            <person name="Lampietro C."/>
            <person name="Guiguen Y."/>
        </authorList>
    </citation>
    <scope>NUCLEOTIDE SEQUENCE [LARGE SCALE GENOMIC DNA]</scope>
    <source>
        <tissue evidence="7">Blood</tissue>
    </source>
</reference>
<proteinExistence type="predicted"/>
<feature type="repeat" description="WD" evidence="3">
    <location>
        <begin position="672"/>
        <end position="713"/>
    </location>
</feature>
<evidence type="ECO:0000259" key="5">
    <source>
        <dbReference type="Pfam" id="PF24780"/>
    </source>
</evidence>
<dbReference type="GO" id="GO:0005737">
    <property type="term" value="C:cytoplasm"/>
    <property type="evidence" value="ECO:0007669"/>
    <property type="project" value="TreeGrafter"/>
</dbReference>
<keyword evidence="2" id="KW-0677">Repeat</keyword>
<evidence type="ECO:0000259" key="6">
    <source>
        <dbReference type="Pfam" id="PF24782"/>
    </source>
</evidence>
<feature type="compositionally biased region" description="Basic and acidic residues" evidence="4">
    <location>
        <begin position="1423"/>
        <end position="1433"/>
    </location>
</feature>
<feature type="region of interest" description="Disordered" evidence="4">
    <location>
        <begin position="1212"/>
        <end position="1267"/>
    </location>
</feature>
<dbReference type="Proteomes" id="UP000465112">
    <property type="component" value="Unassembled WGS sequence"/>
</dbReference>
<dbReference type="InterPro" id="IPR015943">
    <property type="entry name" value="WD40/YVTN_repeat-like_dom_sf"/>
</dbReference>
<feature type="region of interest" description="Disordered" evidence="4">
    <location>
        <begin position="883"/>
        <end position="932"/>
    </location>
</feature>
<feature type="compositionally biased region" description="Low complexity" evidence="4">
    <location>
        <begin position="1407"/>
        <end position="1420"/>
    </location>
</feature>
<dbReference type="Pfam" id="PF24780">
    <property type="entry name" value="WD40_MABP1-WDR62_1st"/>
    <property type="match status" value="1"/>
</dbReference>
<feature type="domain" description="MABP1/WDR62 second WD40" evidence="6">
    <location>
        <begin position="406"/>
        <end position="747"/>
    </location>
</feature>
<evidence type="ECO:0000256" key="3">
    <source>
        <dbReference type="PROSITE-ProRule" id="PRU00221"/>
    </source>
</evidence>
<evidence type="ECO:0000256" key="1">
    <source>
        <dbReference type="ARBA" id="ARBA00022574"/>
    </source>
</evidence>
<dbReference type="GO" id="GO:0043124">
    <property type="term" value="P:negative regulation of canonical NF-kappaB signal transduction"/>
    <property type="evidence" value="ECO:0007669"/>
    <property type="project" value="TreeGrafter"/>
</dbReference>
<evidence type="ECO:0008006" key="9">
    <source>
        <dbReference type="Google" id="ProtNLM"/>
    </source>
</evidence>
<dbReference type="PROSITE" id="PS50082">
    <property type="entry name" value="WD_REPEATS_2"/>
    <property type="match status" value="2"/>
</dbReference>
<feature type="region of interest" description="Disordered" evidence="4">
    <location>
        <begin position="945"/>
        <end position="1047"/>
    </location>
</feature>
<accession>A0A6A5DSF2</accession>
<feature type="compositionally biased region" description="Basic and acidic residues" evidence="4">
    <location>
        <begin position="1116"/>
        <end position="1140"/>
    </location>
</feature>
<dbReference type="FunFam" id="2.130.10.10:FF:000046">
    <property type="entry name" value="WD repeat-containing protein 62 isoform 1"/>
    <property type="match status" value="1"/>
</dbReference>
<feature type="region of interest" description="Disordered" evidence="4">
    <location>
        <begin position="1376"/>
        <end position="1435"/>
    </location>
</feature>
<feature type="compositionally biased region" description="Basic and acidic residues" evidence="4">
    <location>
        <begin position="990"/>
        <end position="1001"/>
    </location>
</feature>
<sequence length="1568" mass="172122">MHTLGRWLVTVDGQQFSERCHKMSGDGFTIKSRLRNLLRSPSTKHKKNRKESLTSKVTLEKVLGITASGNSGLACDPRSGRVAYPAGCVVVLLNPKKNRQHHIINTSRKTITALCFSPDGKYLVTGESGHLPAVRLWDVAERRQVAELQKHKYGISCVAFSPNSKYVVSVGNQHDMMVNVCAWKKNIVVAANKVSSKVTGVSFSEDSSYFVTVGNRHVKFWYLDHCKASKASAPVPLLGRSGLLGELRNNFFCDVACGRGSTSDSTFCITSSGLLCEFNSKRMLDKWVDLRTGVALALSLSEDMIFCGCADGTVRAFSPADLHFVCTLPRPHPLGSDVSAITEASHLFSTKTDARYPDAIAVTYDPVGQWLSCVYNDHSVYVWDVRDVNRVGKVHSALFHAACVGDLEMFPDVPGKFGASLSSGAFLSCSADNTIRLWRMDDWTTRVHSQNILSSDLLNIIYIDGNTSALLDPECLTNMNVDKTGDGQTAESRTGIRTICVSPDGKHLASGDRNGMLRVYDLSGLVEILKVEAHDAEILCLEYSKPETGLKLLATASRDRLIHVLDAEADYSLVQTLDEHSSSITAVRFAANDNKVRMISCGADKSIYFRTAHKTDRGTTEFRCSHHTVSKTTLYDMGVDPTCKYAAVGCQDRCVRIFNISSGKQKKLYKGSLSEDGSLLKVQLDPSGQYVATSSSDKNISIFEFSTGECVATMDGHSEIVTGMKFTNDCKHLISVSGDSCIFVWRLAPELTISMRERLCQLRQNPNAHPCKTSSLRREVYSAPTLGGLSSDSDREHEEEEDGAENDDPEDNAANSSSDSSHGEEDTGGSDEGQDWELTKHGVVSQVTPDSSKRPRRRWSHRMGSLELKVKSMLDLRQLETFAPKKNPSCSPHDRERWSTSSLQEPVLEERAKRHRPWPHADWLSSSHPSKGIMGADEAVLYPEENEIDASLQGSDYTVKEQHCRMQGRGIHSESKKSRSPDSACSLGYDSRDSSPDRVLDDSADVGSLSQDSSDEENEEREEEEQKAEVTTIDEALRTVTDTADCSQEDFLKQNFETLEESSSSMAEQSRVPRLSMSSRFLARGHNNRGMPLFAKVQGKEHSSHSAKPPVSKVRPLMEDSQSRNTEEGPHGLDASERDGAPTLRPLKKRRSSGCHLWRLSNPPSKAPLLLDPPTCLQKSHSAQNLASDYLHSPVPSSDQSEFRIRPQQLSLNHDTPQPSFHFSSPSSGSPQSPQSPLSWESPKLKPHHSYMNPTASSMAKSSRSTSLGEVIQMDYPPPCSPTFPRDSRSCGELEIEPALLTPSPVAAFPSTVSSTSSLLSCPLPNSPSPAPPHPIATVSPTSFTQNIPPSRIPLPKQLLSPRRSFCLEGMSSLSCSGDPARVSNSTVDPGCDITPTPGNRALGRKLSLSLDPSLPSSLPVRQKKDSVSESAKDPLQVAVAKECPRVPEQAHASSADPQPDHSITLETCRQAVTELHNSLRKTASLYTMVLQHGQQPSEDQQEMRSILSEALFTVKAELDSLPHPPSQWEGPRVDHGVKGEGEKALALLEQYAELLLKSVERRLDTKT</sequence>
<dbReference type="InterPro" id="IPR011047">
    <property type="entry name" value="Quinoprotein_ADH-like_sf"/>
</dbReference>
<feature type="repeat" description="WD" evidence="3">
    <location>
        <begin position="714"/>
        <end position="747"/>
    </location>
</feature>
<gene>
    <name evidence="7" type="ORF">PFLUV_G00211290</name>
</gene>
<dbReference type="InterPro" id="IPR055292">
    <property type="entry name" value="MABP1"/>
</dbReference>
<dbReference type="PANTHER" id="PTHR44813:SF1">
    <property type="entry name" value="MITOGEN-ACTIVATED PROTEIN KINASE-BINDING PROTEIN 1"/>
    <property type="match status" value="1"/>
</dbReference>
<keyword evidence="1 3" id="KW-0853">WD repeat</keyword>
<dbReference type="InterPro" id="IPR056162">
    <property type="entry name" value="WD40_MABP1-WDR62_2nd"/>
</dbReference>
<dbReference type="PROSITE" id="PS50294">
    <property type="entry name" value="WD_REPEATS_REGION"/>
    <property type="match status" value="1"/>
</dbReference>
<evidence type="ECO:0000313" key="7">
    <source>
        <dbReference type="EMBL" id="KAF1376417.1"/>
    </source>
</evidence>
<dbReference type="SUPFAM" id="SSF50998">
    <property type="entry name" value="Quinoprotein alcohol dehydrogenase-like"/>
    <property type="match status" value="2"/>
</dbReference>
<feature type="compositionally biased region" description="Basic and acidic residues" evidence="4">
    <location>
        <begin position="971"/>
        <end position="980"/>
    </location>
</feature>
<feature type="region of interest" description="Disordered" evidence="4">
    <location>
        <begin position="782"/>
        <end position="863"/>
    </location>
</feature>
<comment type="caution">
    <text evidence="7">The sequence shown here is derived from an EMBL/GenBank/DDBJ whole genome shotgun (WGS) entry which is preliminary data.</text>
</comment>
<feature type="compositionally biased region" description="Acidic residues" evidence="4">
    <location>
        <begin position="826"/>
        <end position="835"/>
    </location>
</feature>
<feature type="compositionally biased region" description="Low complexity" evidence="4">
    <location>
        <begin position="1255"/>
        <end position="1267"/>
    </location>
</feature>
<name>A0A6A5DSF2_PERFL</name>
<dbReference type="Gene3D" id="2.130.10.10">
    <property type="entry name" value="YVTN repeat-like/Quinoprotein amine dehydrogenase"/>
    <property type="match status" value="4"/>
</dbReference>
<dbReference type="InterPro" id="IPR001680">
    <property type="entry name" value="WD40_rpt"/>
</dbReference>
<protein>
    <recommendedName>
        <fullName evidence="9">Mitogen-activated protein kinase-binding protein 1-like</fullName>
    </recommendedName>
</protein>
<organism evidence="7 8">
    <name type="scientific">Perca fluviatilis</name>
    <name type="common">European perch</name>
    <dbReference type="NCBI Taxonomy" id="8168"/>
    <lineage>
        <taxon>Eukaryota</taxon>
        <taxon>Metazoa</taxon>
        <taxon>Chordata</taxon>
        <taxon>Craniata</taxon>
        <taxon>Vertebrata</taxon>
        <taxon>Euteleostomi</taxon>
        <taxon>Actinopterygii</taxon>
        <taxon>Neopterygii</taxon>
        <taxon>Teleostei</taxon>
        <taxon>Neoteleostei</taxon>
        <taxon>Acanthomorphata</taxon>
        <taxon>Eupercaria</taxon>
        <taxon>Perciformes</taxon>
        <taxon>Percoidei</taxon>
        <taxon>Percidae</taxon>
        <taxon>Percinae</taxon>
        <taxon>Perca</taxon>
    </lineage>
</organism>
<dbReference type="SMART" id="SM00320">
    <property type="entry name" value="WD40"/>
    <property type="match status" value="12"/>
</dbReference>
<dbReference type="GO" id="GO:0046330">
    <property type="term" value="P:positive regulation of JNK cascade"/>
    <property type="evidence" value="ECO:0007669"/>
    <property type="project" value="TreeGrafter"/>
</dbReference>
<dbReference type="PANTHER" id="PTHR44813">
    <property type="entry name" value="MITOGEN-ACTIVATED PROTEIN KINASE-BINDING PROTEIN 1"/>
    <property type="match status" value="1"/>
</dbReference>
<feature type="compositionally biased region" description="Acidic residues" evidence="4">
    <location>
        <begin position="797"/>
        <end position="811"/>
    </location>
</feature>
<keyword evidence="8" id="KW-1185">Reference proteome</keyword>
<dbReference type="InterPro" id="IPR056161">
    <property type="entry name" value="WD40_MABP1-WDR62_1st"/>
</dbReference>
<feature type="domain" description="MABP1/WDR62 first WD40" evidence="5">
    <location>
        <begin position="71"/>
        <end position="398"/>
    </location>
</feature>
<evidence type="ECO:0000256" key="4">
    <source>
        <dbReference type="SAM" id="MobiDB-lite"/>
    </source>
</evidence>
<dbReference type="EMBL" id="VHII01000018">
    <property type="protein sequence ID" value="KAF1376417.1"/>
    <property type="molecule type" value="Genomic_DNA"/>
</dbReference>
<feature type="region of interest" description="Disordered" evidence="4">
    <location>
        <begin position="1097"/>
        <end position="1173"/>
    </location>
</feature>
<feature type="compositionally biased region" description="Acidic residues" evidence="4">
    <location>
        <begin position="1013"/>
        <end position="1026"/>
    </location>
</feature>
<feature type="compositionally biased region" description="Low complexity" evidence="4">
    <location>
        <begin position="1217"/>
        <end position="1242"/>
    </location>
</feature>
<evidence type="ECO:0000256" key="2">
    <source>
        <dbReference type="ARBA" id="ARBA00022737"/>
    </source>
</evidence>
<evidence type="ECO:0000313" key="8">
    <source>
        <dbReference type="Proteomes" id="UP000465112"/>
    </source>
</evidence>